<evidence type="ECO:0000259" key="4">
    <source>
        <dbReference type="Pfam" id="PF00561"/>
    </source>
</evidence>
<evidence type="ECO:0000256" key="1">
    <source>
        <dbReference type="ARBA" id="ARBA00010088"/>
    </source>
</evidence>
<feature type="signal peptide" evidence="3">
    <location>
        <begin position="1"/>
        <end position="20"/>
    </location>
</feature>
<comment type="caution">
    <text evidence="6">The sequence shown here is derived from an EMBL/GenBank/DDBJ whole genome shotgun (WGS) entry which is preliminary data.</text>
</comment>
<evidence type="ECO:0000259" key="5">
    <source>
        <dbReference type="Pfam" id="PF08386"/>
    </source>
</evidence>
<dbReference type="EMBL" id="VCAU01000046">
    <property type="protein sequence ID" value="KAF9888494.1"/>
    <property type="molecule type" value="Genomic_DNA"/>
</dbReference>
<evidence type="ECO:0008006" key="8">
    <source>
        <dbReference type="Google" id="ProtNLM"/>
    </source>
</evidence>
<comment type="similarity">
    <text evidence="1">Belongs to the peptidase S33 family.</text>
</comment>
<sequence>MFSLPSLSLLLPAISTLASGLAIPHNTSSFQIQWKNVTTNLDFGTLHVPIDWDNRHGETVQLGMYRHKALKPDQKVGTLMFNPGGPGYNASVYVQYAQYAFGPDAYNYFDIVGLDTRGVGASSPIKCDPEIYNERVSMWPSTQSELDALVGQYQRLGESCLEMSGSLVAHMDSISVAKDMEAIRLALNDGKLNYLGLSYGTLYGSTYAELFPHNIRSMVLDGNMDHSQDEISYLTVNGDTMETGLTRFSEWCAQNSTCALHKTDVLTVFDDLVKHANEHPIPAPGCKASGTCRSDVTGQELQSNIGNLLWFKTAVGLETSWADLAGALYLATQGNATALSSSLATSPSSDVYQSTAIHCLDWTHPPNSLSEIKYREELSNGTTPHIGGAGSSRNECIGWPIAQKYHERRVHIRGTPQILQTNALHDPSTSYVGASNMHTQIQNSVLLTRRGDGHTSYFQFGETSRAIDAYLVHLTVPEPNTVLDS</sequence>
<dbReference type="Pfam" id="PF00561">
    <property type="entry name" value="Abhydrolase_1"/>
    <property type="match status" value="1"/>
</dbReference>
<gene>
    <name evidence="6" type="ORF">FE257_008601</name>
</gene>
<dbReference type="Proteomes" id="UP001194746">
    <property type="component" value="Unassembled WGS sequence"/>
</dbReference>
<dbReference type="InterPro" id="IPR051601">
    <property type="entry name" value="Serine_prot/Carboxylest_S33"/>
</dbReference>
<dbReference type="AlphaFoldDB" id="A0AAD4GSH8"/>
<protein>
    <recommendedName>
        <fullName evidence="8">AB hydrolase-1 domain-containing protein</fullName>
    </recommendedName>
</protein>
<dbReference type="SUPFAM" id="SSF53474">
    <property type="entry name" value="alpha/beta-Hydrolases"/>
    <property type="match status" value="1"/>
</dbReference>
<feature type="chain" id="PRO_5042258958" description="AB hydrolase-1 domain-containing protein" evidence="3">
    <location>
        <begin position="21"/>
        <end position="485"/>
    </location>
</feature>
<feature type="domain" description="Peptidase S33 tripeptidyl aminopeptidase-like C-terminal" evidence="5">
    <location>
        <begin position="392"/>
        <end position="481"/>
    </location>
</feature>
<dbReference type="PANTHER" id="PTHR43248">
    <property type="entry name" value="2-SUCCINYL-6-HYDROXY-2,4-CYCLOHEXADIENE-1-CARBOXYLATE SYNTHASE"/>
    <property type="match status" value="1"/>
</dbReference>
<proteinExistence type="inferred from homology"/>
<name>A0AAD4GSH8_ASPNN</name>
<accession>A0AAD4GSH8</accession>
<keyword evidence="3" id="KW-0732">Signal</keyword>
<dbReference type="PANTHER" id="PTHR43248:SF30">
    <property type="entry name" value="AB HYDROLASE-1 DOMAIN-CONTAINING PROTEIN"/>
    <property type="match status" value="1"/>
</dbReference>
<reference evidence="6" key="1">
    <citation type="journal article" date="2019" name="Beilstein J. Org. Chem.">
        <title>Nanangenines: drimane sesquiterpenoids as the dominant metabolite cohort of a novel Australian fungus, Aspergillus nanangensis.</title>
        <authorList>
            <person name="Lacey H.J."/>
            <person name="Gilchrist C.L.M."/>
            <person name="Crombie A."/>
            <person name="Kalaitzis J.A."/>
            <person name="Vuong D."/>
            <person name="Rutledge P.J."/>
            <person name="Turner P."/>
            <person name="Pitt J.I."/>
            <person name="Lacey E."/>
            <person name="Chooi Y.H."/>
            <person name="Piggott A.M."/>
        </authorList>
    </citation>
    <scope>NUCLEOTIDE SEQUENCE</scope>
    <source>
        <strain evidence="6">MST-FP2251</strain>
    </source>
</reference>
<feature type="domain" description="AB hydrolase-1" evidence="4">
    <location>
        <begin position="78"/>
        <end position="255"/>
    </location>
</feature>
<keyword evidence="7" id="KW-1185">Reference proteome</keyword>
<evidence type="ECO:0000313" key="7">
    <source>
        <dbReference type="Proteomes" id="UP001194746"/>
    </source>
</evidence>
<dbReference type="Pfam" id="PF08386">
    <property type="entry name" value="Abhydrolase_4"/>
    <property type="match status" value="1"/>
</dbReference>
<dbReference type="InterPro" id="IPR000073">
    <property type="entry name" value="AB_hydrolase_1"/>
</dbReference>
<reference evidence="6" key="2">
    <citation type="submission" date="2020-02" db="EMBL/GenBank/DDBJ databases">
        <authorList>
            <person name="Gilchrist C.L.M."/>
            <person name="Chooi Y.-H."/>
        </authorList>
    </citation>
    <scope>NUCLEOTIDE SEQUENCE</scope>
    <source>
        <strain evidence="6">MST-FP2251</strain>
    </source>
</reference>
<organism evidence="6 7">
    <name type="scientific">Aspergillus nanangensis</name>
    <dbReference type="NCBI Taxonomy" id="2582783"/>
    <lineage>
        <taxon>Eukaryota</taxon>
        <taxon>Fungi</taxon>
        <taxon>Dikarya</taxon>
        <taxon>Ascomycota</taxon>
        <taxon>Pezizomycotina</taxon>
        <taxon>Eurotiomycetes</taxon>
        <taxon>Eurotiomycetidae</taxon>
        <taxon>Eurotiales</taxon>
        <taxon>Aspergillaceae</taxon>
        <taxon>Aspergillus</taxon>
        <taxon>Aspergillus subgen. Circumdati</taxon>
    </lineage>
</organism>
<evidence type="ECO:0000256" key="2">
    <source>
        <dbReference type="ARBA" id="ARBA00022801"/>
    </source>
</evidence>
<evidence type="ECO:0000313" key="6">
    <source>
        <dbReference type="EMBL" id="KAF9888494.1"/>
    </source>
</evidence>
<dbReference type="InterPro" id="IPR013595">
    <property type="entry name" value="Pept_S33_TAP-like_C"/>
</dbReference>
<evidence type="ECO:0000256" key="3">
    <source>
        <dbReference type="SAM" id="SignalP"/>
    </source>
</evidence>
<dbReference type="InterPro" id="IPR029058">
    <property type="entry name" value="AB_hydrolase_fold"/>
</dbReference>
<dbReference type="Gene3D" id="3.40.50.1820">
    <property type="entry name" value="alpha/beta hydrolase"/>
    <property type="match status" value="1"/>
</dbReference>
<dbReference type="GO" id="GO:0016787">
    <property type="term" value="F:hydrolase activity"/>
    <property type="evidence" value="ECO:0007669"/>
    <property type="project" value="UniProtKB-KW"/>
</dbReference>
<keyword evidence="2" id="KW-0378">Hydrolase</keyword>